<dbReference type="Proteomes" id="UP000190888">
    <property type="component" value="Unassembled WGS sequence"/>
</dbReference>
<reference evidence="2 3" key="1">
    <citation type="submission" date="2017-02" db="EMBL/GenBank/DDBJ databases">
        <authorList>
            <person name="Peterson S.W."/>
        </authorList>
    </citation>
    <scope>NUCLEOTIDE SEQUENCE [LARGE SCALE GENOMIC DNA]</scope>
    <source>
        <strain evidence="2 3">DSM 22335</strain>
    </source>
</reference>
<dbReference type="AlphaFoldDB" id="A0A1T4LBF5"/>
<dbReference type="GO" id="GO:0016747">
    <property type="term" value="F:acyltransferase activity, transferring groups other than amino-acyl groups"/>
    <property type="evidence" value="ECO:0007669"/>
    <property type="project" value="InterPro"/>
</dbReference>
<name>A0A1T4LBF5_9BACT</name>
<dbReference type="InterPro" id="IPR000182">
    <property type="entry name" value="GNAT_dom"/>
</dbReference>
<evidence type="ECO:0000313" key="3">
    <source>
        <dbReference type="Proteomes" id="UP000190888"/>
    </source>
</evidence>
<dbReference type="PANTHER" id="PTHR43610:SF1">
    <property type="entry name" value="N-ACETYLTRANSFERASE DOMAIN-CONTAINING PROTEIN"/>
    <property type="match status" value="1"/>
</dbReference>
<dbReference type="EMBL" id="FUWH01000002">
    <property type="protein sequence ID" value="SJZ51837.1"/>
    <property type="molecule type" value="Genomic_DNA"/>
</dbReference>
<accession>A0A1T4LBF5</accession>
<gene>
    <name evidence="2" type="ORF">SAMN04488132_102404</name>
</gene>
<sequence length="196" mass="22665">MNFRFEKDIVLENDVICLMPVAKQDTENLSAAAASDRRLLQYSPKQVYTQEMLTAYVDAAIMLREAEIRYSFSIFSKTQGRYAGSTAFLNISNADDRLEIGATWLGKEFQGTGMNRQCKYLMLEFAFDQLHANRVEFKTDERNIQSRKAIEKLGAKYEGTLREHMLVQDGFRRNTFCYSILKHEWAGIETMLLNDI</sequence>
<dbReference type="Gene3D" id="3.40.630.30">
    <property type="match status" value="1"/>
</dbReference>
<evidence type="ECO:0000259" key="1">
    <source>
        <dbReference type="PROSITE" id="PS51186"/>
    </source>
</evidence>
<keyword evidence="2" id="KW-0808">Transferase</keyword>
<dbReference type="PANTHER" id="PTHR43610">
    <property type="entry name" value="BLL6696 PROTEIN"/>
    <property type="match status" value="1"/>
</dbReference>
<dbReference type="OrthoDB" id="9795199at2"/>
<keyword evidence="3" id="KW-1185">Reference proteome</keyword>
<dbReference type="PROSITE" id="PS51186">
    <property type="entry name" value="GNAT"/>
    <property type="match status" value="1"/>
</dbReference>
<proteinExistence type="predicted"/>
<protein>
    <submittedName>
        <fullName evidence="2">Protein N-acetyltransferase, RimJ/RimL family</fullName>
    </submittedName>
</protein>
<feature type="domain" description="N-acetyltransferase" evidence="1">
    <location>
        <begin position="27"/>
        <end position="174"/>
    </location>
</feature>
<dbReference type="STRING" id="413434.SAMN04488132_102404"/>
<dbReference type="RefSeq" id="WP_078830351.1">
    <property type="nucleotide sequence ID" value="NZ_FUWH01000002.1"/>
</dbReference>
<dbReference type="Pfam" id="PF13302">
    <property type="entry name" value="Acetyltransf_3"/>
    <property type="match status" value="1"/>
</dbReference>
<dbReference type="SUPFAM" id="SSF55729">
    <property type="entry name" value="Acyl-CoA N-acyltransferases (Nat)"/>
    <property type="match status" value="1"/>
</dbReference>
<dbReference type="InterPro" id="IPR016181">
    <property type="entry name" value="Acyl_CoA_acyltransferase"/>
</dbReference>
<evidence type="ECO:0000313" key="2">
    <source>
        <dbReference type="EMBL" id="SJZ51837.1"/>
    </source>
</evidence>
<organism evidence="2 3">
    <name type="scientific">Sediminibacterium ginsengisoli</name>
    <dbReference type="NCBI Taxonomy" id="413434"/>
    <lineage>
        <taxon>Bacteria</taxon>
        <taxon>Pseudomonadati</taxon>
        <taxon>Bacteroidota</taxon>
        <taxon>Chitinophagia</taxon>
        <taxon>Chitinophagales</taxon>
        <taxon>Chitinophagaceae</taxon>
        <taxon>Sediminibacterium</taxon>
    </lineage>
</organism>